<evidence type="ECO:0000256" key="1">
    <source>
        <dbReference type="ARBA" id="ARBA00022729"/>
    </source>
</evidence>
<dbReference type="EMBL" id="JAAVJL010000001">
    <property type="protein sequence ID" value="NMF57677.1"/>
    <property type="molecule type" value="Genomic_DNA"/>
</dbReference>
<dbReference type="Pfam" id="PF00089">
    <property type="entry name" value="Trypsin"/>
    <property type="match status" value="1"/>
</dbReference>
<gene>
    <name evidence="3" type="ORF">HC246_06525</name>
</gene>
<evidence type="ECO:0000259" key="2">
    <source>
        <dbReference type="Pfam" id="PF00089"/>
    </source>
</evidence>
<dbReference type="Gene3D" id="2.40.10.10">
    <property type="entry name" value="Trypsin-like serine proteases"/>
    <property type="match status" value="2"/>
</dbReference>
<accession>A0ABX1LNH3</accession>
<dbReference type="SUPFAM" id="SSF50494">
    <property type="entry name" value="Trypsin-like serine proteases"/>
    <property type="match status" value="1"/>
</dbReference>
<comment type="caution">
    <text evidence="3">The sequence shown here is derived from an EMBL/GenBank/DDBJ whole genome shotgun (WGS) entry which is preliminary data.</text>
</comment>
<sequence length="311" mass="34193">MKIKKWKVWLGFLLGMAIAWLCTTYAPLAAQTLSGLLPKEAIAPTQSTSLKAIASDPDGFVPPKLSESTSPIGRDRAIIGKDQRLPMLSREYPWSTVGKIIMIGKDDREYSCTGTLISKALVLTNAHCLYEKDKLFPKMFFLPNLINGRLRTRNDVAIVKNVWSGTHKPDNEPESDWAVLQLNKPLGEKYGFLKWRSVPLSVLQQYKNRISVAGYSGDYPDPKVYHDLSAGKGYTAGVHMECSVLGESEGMLVHDCDTNPGASGSALITKIDGAYQIVGLHARGGKDRRGRGVANYAVRISQIEAALNKEN</sequence>
<feature type="domain" description="Peptidase S1" evidence="2">
    <location>
        <begin position="105"/>
        <end position="297"/>
    </location>
</feature>
<dbReference type="InterPro" id="IPR043504">
    <property type="entry name" value="Peptidase_S1_PA_chymotrypsin"/>
</dbReference>
<organism evidence="3 4">
    <name type="scientific">Pseudanabaena yagii GIHE-NHR1</name>
    <dbReference type="NCBI Taxonomy" id="2722753"/>
    <lineage>
        <taxon>Bacteria</taxon>
        <taxon>Bacillati</taxon>
        <taxon>Cyanobacteriota</taxon>
        <taxon>Cyanophyceae</taxon>
        <taxon>Pseudanabaenales</taxon>
        <taxon>Pseudanabaenaceae</taxon>
        <taxon>Pseudanabaena</taxon>
        <taxon>Pseudanabaena yagii</taxon>
    </lineage>
</organism>
<dbReference type="Proteomes" id="UP000738376">
    <property type="component" value="Unassembled WGS sequence"/>
</dbReference>
<dbReference type="RefSeq" id="WP_169362674.1">
    <property type="nucleotide sequence ID" value="NZ_JAAVJL010000001.1"/>
</dbReference>
<dbReference type="InterPro" id="IPR009003">
    <property type="entry name" value="Peptidase_S1_PA"/>
</dbReference>
<dbReference type="PANTHER" id="PTHR15462">
    <property type="entry name" value="SERINE PROTEASE"/>
    <property type="match status" value="1"/>
</dbReference>
<dbReference type="PANTHER" id="PTHR15462:SF8">
    <property type="entry name" value="SERINE PROTEASE"/>
    <property type="match status" value="1"/>
</dbReference>
<evidence type="ECO:0000313" key="3">
    <source>
        <dbReference type="EMBL" id="NMF57677.1"/>
    </source>
</evidence>
<protein>
    <submittedName>
        <fullName evidence="3">Trypsin-like serine protease</fullName>
    </submittedName>
</protein>
<keyword evidence="1" id="KW-0732">Signal</keyword>
<proteinExistence type="predicted"/>
<dbReference type="InterPro" id="IPR001254">
    <property type="entry name" value="Trypsin_dom"/>
</dbReference>
<name>A0ABX1LNH3_9CYAN</name>
<reference evidence="3 4" key="1">
    <citation type="submission" date="2020-03" db="EMBL/GenBank/DDBJ databases">
        <title>Draft Genome Sequence of 2-Methylisoborneol Producing Pseudanabaena yagii Strain GIHE-NHR1 Isolated from North Han River in South Korea.</title>
        <authorList>
            <person name="Jeong J."/>
        </authorList>
    </citation>
    <scope>NUCLEOTIDE SEQUENCE [LARGE SCALE GENOMIC DNA]</scope>
    <source>
        <strain evidence="3 4">GIHE-NHR1</strain>
    </source>
</reference>
<evidence type="ECO:0000313" key="4">
    <source>
        <dbReference type="Proteomes" id="UP000738376"/>
    </source>
</evidence>
<dbReference type="InterPro" id="IPR050966">
    <property type="entry name" value="Glutamyl_endopeptidase"/>
</dbReference>
<keyword evidence="4" id="KW-1185">Reference proteome</keyword>